<keyword evidence="1" id="KW-0496">Mitochondrion</keyword>
<dbReference type="EMBL" id="MK623260">
    <property type="protein sequence ID" value="QEG57194.1"/>
    <property type="molecule type" value="Genomic_DNA"/>
</dbReference>
<reference evidence="1" key="1">
    <citation type="submission" date="2019-03" db="EMBL/GenBank/DDBJ databases">
        <title>Evidence of extensive intraspecific noncoding reshuffling in a 169kb mitochondrial genome of basidiomycete fungus.</title>
        <authorList>
            <person name="Lee H.-H."/>
            <person name="Ke H.-M."/>
            <person name="Lin C.-Y.I."/>
            <person name="Lee T.J."/>
            <person name="Chung C.-L."/>
            <person name="Tsai I.J."/>
        </authorList>
    </citation>
    <scope>NUCLEOTIDE SEQUENCE</scope>
    <source>
        <strain evidence="1">FP133613</strain>
    </source>
</reference>
<organism evidence="1">
    <name type="scientific">Coniferiporia sulphurascens</name>
    <name type="common">Laminated root rot fungus</name>
    <name type="synonym">Phellinidium sulphurascens</name>
    <dbReference type="NCBI Taxonomy" id="175648"/>
    <lineage>
        <taxon>Eukaryota</taxon>
        <taxon>Fungi</taxon>
        <taxon>Dikarya</taxon>
        <taxon>Basidiomycota</taxon>
        <taxon>Agaricomycotina</taxon>
        <taxon>Agaricomycetes</taxon>
        <taxon>Hymenochaetales</taxon>
        <taxon>Hymenochaetaceae</taxon>
        <taxon>Coniferiporia</taxon>
    </lineage>
</organism>
<dbReference type="AlphaFoldDB" id="A0A5B9RBD5"/>
<name>A0A5B9RBD5_CONSH</name>
<sequence>MLSYLLNHCYLPLVKDLNHLLWSTTLVVSCCNNSSKSATDNLFFNPLTFVNSLPESVTPPYILAPKATNLDNTCSSLSLPIVLSSTKDGSKGLSIKIESVSE</sequence>
<accession>A0A5B9RBD5</accession>
<proteinExistence type="predicted"/>
<geneLocation type="mitochondrion" evidence="1"/>
<gene>
    <name evidence="1" type="ORF">PSUO_000068</name>
</gene>
<evidence type="ECO:0000313" key="1">
    <source>
        <dbReference type="EMBL" id="QEG57194.1"/>
    </source>
</evidence>
<protein>
    <submittedName>
        <fullName evidence="1">Uncharacterized protein</fullName>
    </submittedName>
</protein>